<dbReference type="SMART" id="SM00409">
    <property type="entry name" value="IG"/>
    <property type="match status" value="3"/>
</dbReference>
<reference evidence="16" key="1">
    <citation type="submission" date="2025-08" db="UniProtKB">
        <authorList>
            <consortium name="RefSeq"/>
        </authorList>
    </citation>
    <scope>IDENTIFICATION</scope>
    <source>
        <tissue evidence="16">Spleen</tissue>
    </source>
</reference>
<evidence type="ECO:0000256" key="3">
    <source>
        <dbReference type="ARBA" id="ARBA00022729"/>
    </source>
</evidence>
<evidence type="ECO:0000259" key="14">
    <source>
        <dbReference type="PROSITE" id="PS50835"/>
    </source>
</evidence>
<dbReference type="InterPro" id="IPR003598">
    <property type="entry name" value="Ig_sub2"/>
</dbReference>
<sequence>MGCQLQMQTSVTVQESLCIFLPCTIRYPQGRWNDLDLVYGYWFQEGANINLDAPVATNNPRRKVQTETQGRFHLLGDPRKNSCSLDIRDARMRDNGSYFFHMERGSMSWNCTNVQLSLHVTAMSQKPYIKILGSLESGRPSTLTCPVPWACDRGKAPVFTWIGASIPPGDSKITNSSVLTLIPRPQDHGTSLTCQVTFPGSGVITKKTILLKVTYSPQNVTITVFPGKDTVSNIIENGSSLHVEKGQYLRLVCVASSNPPSRLSWARGSLTLSPSKPSDPGVLELPKVEAGDGGAFTCVVQHPLGTKHVSFSLSVQSSSSCCRCASWEKGYRVLIFTLIRGALIGSGFLLTFGITWIYYTRCSNL</sequence>
<dbReference type="InterPro" id="IPR036179">
    <property type="entry name" value="Ig-like_dom_sf"/>
</dbReference>
<dbReference type="PROSITE" id="PS50835">
    <property type="entry name" value="IG_LIKE"/>
    <property type="match status" value="2"/>
</dbReference>
<dbReference type="SUPFAM" id="SSF48726">
    <property type="entry name" value="Immunoglobulin"/>
    <property type="match status" value="3"/>
</dbReference>
<dbReference type="PROSITE" id="PS00290">
    <property type="entry name" value="IG_MHC"/>
    <property type="match status" value="1"/>
</dbReference>
<dbReference type="GO" id="GO:0030246">
    <property type="term" value="F:carbohydrate binding"/>
    <property type="evidence" value="ECO:0007669"/>
    <property type="project" value="UniProtKB-KW"/>
</dbReference>
<evidence type="ECO:0000256" key="5">
    <source>
        <dbReference type="ARBA" id="ARBA00022737"/>
    </source>
</evidence>
<dbReference type="InterPro" id="IPR003006">
    <property type="entry name" value="Ig/MHC_CS"/>
</dbReference>
<dbReference type="GO" id="GO:0033691">
    <property type="term" value="F:sialic acid binding"/>
    <property type="evidence" value="ECO:0007669"/>
    <property type="project" value="TreeGrafter"/>
</dbReference>
<dbReference type="GO" id="GO:0007155">
    <property type="term" value="P:cell adhesion"/>
    <property type="evidence" value="ECO:0007669"/>
    <property type="project" value="UniProtKB-KW"/>
</dbReference>
<gene>
    <name evidence="16" type="primary">LOC102818038</name>
</gene>
<evidence type="ECO:0000313" key="16">
    <source>
        <dbReference type="RefSeq" id="XP_006868430.1"/>
    </source>
</evidence>
<keyword evidence="11" id="KW-0393">Immunoglobulin domain</keyword>
<dbReference type="InterPro" id="IPR013106">
    <property type="entry name" value="Ig_V-set"/>
</dbReference>
<dbReference type="InterPro" id="IPR013783">
    <property type="entry name" value="Ig-like_fold"/>
</dbReference>
<feature type="domain" description="Ig-like" evidence="14">
    <location>
        <begin position="217"/>
        <end position="314"/>
    </location>
</feature>
<evidence type="ECO:0000256" key="1">
    <source>
        <dbReference type="ARBA" id="ARBA00004479"/>
    </source>
</evidence>
<keyword evidence="8 13" id="KW-0472">Membrane</keyword>
<evidence type="ECO:0000256" key="9">
    <source>
        <dbReference type="ARBA" id="ARBA00023157"/>
    </source>
</evidence>
<keyword evidence="4" id="KW-0430">Lectin</keyword>
<evidence type="ECO:0000256" key="8">
    <source>
        <dbReference type="ARBA" id="ARBA00023136"/>
    </source>
</evidence>
<keyword evidence="2 13" id="KW-0812">Transmembrane</keyword>
<evidence type="ECO:0000256" key="12">
    <source>
        <dbReference type="ARBA" id="ARBA00038361"/>
    </source>
</evidence>
<dbReference type="InterPro" id="IPR007110">
    <property type="entry name" value="Ig-like_dom"/>
</dbReference>
<dbReference type="SMART" id="SM00408">
    <property type="entry name" value="IGc2"/>
    <property type="match status" value="1"/>
</dbReference>
<evidence type="ECO:0000256" key="6">
    <source>
        <dbReference type="ARBA" id="ARBA00022889"/>
    </source>
</evidence>
<keyword evidence="5" id="KW-0677">Repeat</keyword>
<comment type="similarity">
    <text evidence="12">Belongs to the immunoglobulin superfamily. SIGLEC (sialic acid binding Ig-like lectin) family.</text>
</comment>
<dbReference type="Proteomes" id="UP000504623">
    <property type="component" value="Unplaced"/>
</dbReference>
<evidence type="ECO:0000313" key="15">
    <source>
        <dbReference type="Proteomes" id="UP000504623"/>
    </source>
</evidence>
<protein>
    <submittedName>
        <fullName evidence="16">Sialic acid-binding Ig-like lectin 8-like</fullName>
    </submittedName>
</protein>
<accession>A0A9B0TVA7</accession>
<evidence type="ECO:0000256" key="2">
    <source>
        <dbReference type="ARBA" id="ARBA00022692"/>
    </source>
</evidence>
<evidence type="ECO:0000256" key="11">
    <source>
        <dbReference type="ARBA" id="ARBA00023319"/>
    </source>
</evidence>
<dbReference type="Pfam" id="PF07686">
    <property type="entry name" value="V-set"/>
    <property type="match status" value="1"/>
</dbReference>
<keyword evidence="9" id="KW-1015">Disulfide bond</keyword>
<evidence type="ECO:0000256" key="13">
    <source>
        <dbReference type="SAM" id="Phobius"/>
    </source>
</evidence>
<dbReference type="InterPro" id="IPR003599">
    <property type="entry name" value="Ig_sub"/>
</dbReference>
<dbReference type="AlphaFoldDB" id="A0A9B0TVA7"/>
<keyword evidence="3" id="KW-0732">Signal</keyword>
<keyword evidence="6" id="KW-0130">Cell adhesion</keyword>
<dbReference type="Pfam" id="PF13895">
    <property type="entry name" value="Ig_2"/>
    <property type="match status" value="1"/>
</dbReference>
<keyword evidence="7 13" id="KW-1133">Transmembrane helix</keyword>
<proteinExistence type="inferred from homology"/>
<organism evidence="15 16">
    <name type="scientific">Chrysochloris asiatica</name>
    <name type="common">Cape golden mole</name>
    <dbReference type="NCBI Taxonomy" id="185453"/>
    <lineage>
        <taxon>Eukaryota</taxon>
        <taxon>Metazoa</taxon>
        <taxon>Chordata</taxon>
        <taxon>Craniata</taxon>
        <taxon>Vertebrata</taxon>
        <taxon>Euteleostomi</taxon>
        <taxon>Mammalia</taxon>
        <taxon>Eutheria</taxon>
        <taxon>Afrotheria</taxon>
        <taxon>Chrysochloridae</taxon>
        <taxon>Chrysochlorinae</taxon>
        <taxon>Chrysochloris</taxon>
    </lineage>
</organism>
<dbReference type="FunFam" id="2.60.40.10:FF:000829">
    <property type="entry name" value="Sialic acid-binding Ig-like lectin 8"/>
    <property type="match status" value="1"/>
</dbReference>
<feature type="transmembrane region" description="Helical" evidence="13">
    <location>
        <begin position="333"/>
        <end position="359"/>
    </location>
</feature>
<feature type="domain" description="Ig-like" evidence="14">
    <location>
        <begin position="127"/>
        <end position="210"/>
    </location>
</feature>
<evidence type="ECO:0000256" key="7">
    <source>
        <dbReference type="ARBA" id="ARBA00022989"/>
    </source>
</evidence>
<dbReference type="GeneID" id="102818038"/>
<name>A0A9B0TVA7_CHRAS</name>
<keyword evidence="10" id="KW-0325">Glycoprotein</keyword>
<dbReference type="RefSeq" id="XP_006868430.1">
    <property type="nucleotide sequence ID" value="XM_006868368.1"/>
</dbReference>
<dbReference type="InterPro" id="IPR051036">
    <property type="entry name" value="SIGLEC"/>
</dbReference>
<dbReference type="OrthoDB" id="10012075at2759"/>
<comment type="subcellular location">
    <subcellularLocation>
        <location evidence="1">Membrane</location>
        <topology evidence="1">Single-pass type I membrane protein</topology>
    </subcellularLocation>
</comment>
<keyword evidence="15" id="KW-1185">Reference proteome</keyword>
<dbReference type="GO" id="GO:0005886">
    <property type="term" value="C:plasma membrane"/>
    <property type="evidence" value="ECO:0007669"/>
    <property type="project" value="TreeGrafter"/>
</dbReference>
<evidence type="ECO:0000256" key="4">
    <source>
        <dbReference type="ARBA" id="ARBA00022734"/>
    </source>
</evidence>
<evidence type="ECO:0000256" key="10">
    <source>
        <dbReference type="ARBA" id="ARBA00023180"/>
    </source>
</evidence>
<dbReference type="PANTHER" id="PTHR12035">
    <property type="entry name" value="SIALIC ACID BINDING IMMUNOGLOBULIN-LIKE LECTIN"/>
    <property type="match status" value="1"/>
</dbReference>
<dbReference type="Gene3D" id="2.60.40.10">
    <property type="entry name" value="Immunoglobulins"/>
    <property type="match status" value="3"/>
</dbReference>
<dbReference type="PANTHER" id="PTHR12035:SF125">
    <property type="entry name" value="SIALIC ACID-BINDING IG-LIKE LECTIN 5"/>
    <property type="match status" value="1"/>
</dbReference>